<proteinExistence type="predicted"/>
<evidence type="ECO:0008006" key="4">
    <source>
        <dbReference type="Google" id="ProtNLM"/>
    </source>
</evidence>
<feature type="transmembrane region" description="Helical" evidence="1">
    <location>
        <begin position="44"/>
        <end position="65"/>
    </location>
</feature>
<name>A0AA38MI49_9CUCU</name>
<keyword evidence="1" id="KW-0812">Transmembrane</keyword>
<accession>A0AA38MI49</accession>
<dbReference type="Proteomes" id="UP001168821">
    <property type="component" value="Unassembled WGS sequence"/>
</dbReference>
<dbReference type="AlphaFoldDB" id="A0AA38MI49"/>
<protein>
    <recommendedName>
        <fullName evidence="4">Transmembrane protein</fullName>
    </recommendedName>
</protein>
<sequence length="143" mass="16794">MSDDYLKSHRKILVDYEAINEIVFGAVAIMTIGLLRFLPGILDFAYHVAIYGILTMLRGFLLLYGIKKENRICVMVHIVLSILFLMLYKVAIIYEVISTLMDMHVYIDALFITVYFVLCPLLWAFFWYIQFCAFRFYQYLGNS</sequence>
<comment type="caution">
    <text evidence="2">The sequence shown here is derived from an EMBL/GenBank/DDBJ whole genome shotgun (WGS) entry which is preliminary data.</text>
</comment>
<evidence type="ECO:0000256" key="1">
    <source>
        <dbReference type="SAM" id="Phobius"/>
    </source>
</evidence>
<dbReference type="EMBL" id="JALNTZ010000004">
    <property type="protein sequence ID" value="KAJ3657067.1"/>
    <property type="molecule type" value="Genomic_DNA"/>
</dbReference>
<gene>
    <name evidence="2" type="ORF">Zmor_016099</name>
</gene>
<organism evidence="2 3">
    <name type="scientific">Zophobas morio</name>
    <dbReference type="NCBI Taxonomy" id="2755281"/>
    <lineage>
        <taxon>Eukaryota</taxon>
        <taxon>Metazoa</taxon>
        <taxon>Ecdysozoa</taxon>
        <taxon>Arthropoda</taxon>
        <taxon>Hexapoda</taxon>
        <taxon>Insecta</taxon>
        <taxon>Pterygota</taxon>
        <taxon>Neoptera</taxon>
        <taxon>Endopterygota</taxon>
        <taxon>Coleoptera</taxon>
        <taxon>Polyphaga</taxon>
        <taxon>Cucujiformia</taxon>
        <taxon>Tenebrionidae</taxon>
        <taxon>Zophobas</taxon>
    </lineage>
</organism>
<feature type="transmembrane region" description="Helical" evidence="1">
    <location>
        <begin position="21"/>
        <end position="38"/>
    </location>
</feature>
<keyword evidence="1" id="KW-0472">Membrane</keyword>
<feature type="transmembrane region" description="Helical" evidence="1">
    <location>
        <begin position="106"/>
        <end position="129"/>
    </location>
</feature>
<evidence type="ECO:0000313" key="3">
    <source>
        <dbReference type="Proteomes" id="UP001168821"/>
    </source>
</evidence>
<reference evidence="2" key="1">
    <citation type="journal article" date="2023" name="G3 (Bethesda)">
        <title>Whole genome assemblies of Zophobas morio and Tenebrio molitor.</title>
        <authorList>
            <person name="Kaur S."/>
            <person name="Stinson S.A."/>
            <person name="diCenzo G.C."/>
        </authorList>
    </citation>
    <scope>NUCLEOTIDE SEQUENCE</scope>
    <source>
        <strain evidence="2">QUZm001</strain>
    </source>
</reference>
<keyword evidence="1" id="KW-1133">Transmembrane helix</keyword>
<keyword evidence="3" id="KW-1185">Reference proteome</keyword>
<feature type="transmembrane region" description="Helical" evidence="1">
    <location>
        <begin position="72"/>
        <end position="94"/>
    </location>
</feature>
<evidence type="ECO:0000313" key="2">
    <source>
        <dbReference type="EMBL" id="KAJ3657067.1"/>
    </source>
</evidence>